<organism evidence="6 7">
    <name type="scientific">Candidatus Sungiibacteriota bacterium</name>
    <dbReference type="NCBI Taxonomy" id="2750080"/>
    <lineage>
        <taxon>Bacteria</taxon>
        <taxon>Candidatus Sungiibacteriota</taxon>
    </lineage>
</organism>
<keyword evidence="2" id="KW-0479">Metal-binding</keyword>
<dbReference type="Pfam" id="PF00355">
    <property type="entry name" value="Rieske"/>
    <property type="match status" value="1"/>
</dbReference>
<dbReference type="CDD" id="cd03467">
    <property type="entry name" value="Rieske"/>
    <property type="match status" value="1"/>
</dbReference>
<dbReference type="EMBL" id="JACQCQ010000002">
    <property type="protein sequence ID" value="MBI3627179.1"/>
    <property type="molecule type" value="Genomic_DNA"/>
</dbReference>
<dbReference type="GO" id="GO:0051537">
    <property type="term" value="F:2 iron, 2 sulfur cluster binding"/>
    <property type="evidence" value="ECO:0007669"/>
    <property type="project" value="UniProtKB-KW"/>
</dbReference>
<evidence type="ECO:0000259" key="5">
    <source>
        <dbReference type="PROSITE" id="PS51296"/>
    </source>
</evidence>
<protein>
    <submittedName>
        <fullName evidence="6">Rieske 2Fe-2S domain-containing protein</fullName>
    </submittedName>
</protein>
<dbReference type="InterPro" id="IPR036922">
    <property type="entry name" value="Rieske_2Fe-2S_sf"/>
</dbReference>
<evidence type="ECO:0000256" key="4">
    <source>
        <dbReference type="ARBA" id="ARBA00023014"/>
    </source>
</evidence>
<evidence type="ECO:0000256" key="1">
    <source>
        <dbReference type="ARBA" id="ARBA00022714"/>
    </source>
</evidence>
<dbReference type="InterPro" id="IPR017941">
    <property type="entry name" value="Rieske_2Fe-2S"/>
</dbReference>
<evidence type="ECO:0000256" key="3">
    <source>
        <dbReference type="ARBA" id="ARBA00023004"/>
    </source>
</evidence>
<accession>A0A9D6LMF0</accession>
<sequence length="105" mass="11738">MRIACKVDDAGLNSRGWKVFDCFGGKTCLVIKEGEAYRGFVNTCPHMQGEVRPWDKTTGERVLQCKTHGAEFDYATGARLSGPPPEGSSLRALQFFVEQDVIYYK</sequence>
<evidence type="ECO:0000256" key="2">
    <source>
        <dbReference type="ARBA" id="ARBA00022723"/>
    </source>
</evidence>
<gene>
    <name evidence="6" type="ORF">HY220_00305</name>
</gene>
<dbReference type="Proteomes" id="UP000808388">
    <property type="component" value="Unassembled WGS sequence"/>
</dbReference>
<keyword evidence="3" id="KW-0408">Iron</keyword>
<evidence type="ECO:0000313" key="7">
    <source>
        <dbReference type="Proteomes" id="UP000808388"/>
    </source>
</evidence>
<feature type="domain" description="Rieske" evidence="5">
    <location>
        <begin position="2"/>
        <end position="104"/>
    </location>
</feature>
<keyword evidence="4" id="KW-0411">Iron-sulfur</keyword>
<proteinExistence type="predicted"/>
<dbReference type="Gene3D" id="2.102.10.10">
    <property type="entry name" value="Rieske [2Fe-2S] iron-sulphur domain"/>
    <property type="match status" value="1"/>
</dbReference>
<reference evidence="6" key="1">
    <citation type="submission" date="2020-07" db="EMBL/GenBank/DDBJ databases">
        <title>Huge and variable diversity of episymbiotic CPR bacteria and DPANN archaea in groundwater ecosystems.</title>
        <authorList>
            <person name="He C.Y."/>
            <person name="Keren R."/>
            <person name="Whittaker M."/>
            <person name="Farag I.F."/>
            <person name="Doudna J."/>
            <person name="Cate J.H.D."/>
            <person name="Banfield J.F."/>
        </authorList>
    </citation>
    <scope>NUCLEOTIDE SEQUENCE</scope>
    <source>
        <strain evidence="6">NC_groundwater_972_Pr1_S-0.2um_49_27</strain>
    </source>
</reference>
<dbReference type="AlphaFoldDB" id="A0A9D6LMF0"/>
<dbReference type="PROSITE" id="PS51296">
    <property type="entry name" value="RIESKE"/>
    <property type="match status" value="1"/>
</dbReference>
<name>A0A9D6LMF0_9BACT</name>
<evidence type="ECO:0000313" key="6">
    <source>
        <dbReference type="EMBL" id="MBI3627179.1"/>
    </source>
</evidence>
<dbReference type="GO" id="GO:0046872">
    <property type="term" value="F:metal ion binding"/>
    <property type="evidence" value="ECO:0007669"/>
    <property type="project" value="UniProtKB-KW"/>
</dbReference>
<comment type="caution">
    <text evidence="6">The sequence shown here is derived from an EMBL/GenBank/DDBJ whole genome shotgun (WGS) entry which is preliminary data.</text>
</comment>
<dbReference type="SUPFAM" id="SSF50022">
    <property type="entry name" value="ISP domain"/>
    <property type="match status" value="1"/>
</dbReference>
<keyword evidence="1" id="KW-0001">2Fe-2S</keyword>